<name>A0A1E7FDT6_9STRA</name>
<evidence type="ECO:0000259" key="5">
    <source>
        <dbReference type="PROSITE" id="PS50157"/>
    </source>
</evidence>
<keyword evidence="1" id="KW-0862">Zinc</keyword>
<dbReference type="Pfam" id="PF00226">
    <property type="entry name" value="DnaJ"/>
    <property type="match status" value="1"/>
</dbReference>
<dbReference type="GO" id="GO:0008270">
    <property type="term" value="F:zinc ion binding"/>
    <property type="evidence" value="ECO:0007669"/>
    <property type="project" value="UniProtKB-KW"/>
</dbReference>
<feature type="region of interest" description="Disordered" evidence="3">
    <location>
        <begin position="303"/>
        <end position="345"/>
    </location>
</feature>
<reference evidence="6 7" key="1">
    <citation type="submission" date="2016-09" db="EMBL/GenBank/DDBJ databases">
        <title>Extensive genetic diversity and differential bi-allelic expression allows diatom success in the polar Southern Ocean.</title>
        <authorList>
            <consortium name="DOE Joint Genome Institute"/>
            <person name="Mock T."/>
            <person name="Otillar R.P."/>
            <person name="Strauss J."/>
            <person name="Dupont C."/>
            <person name="Frickenhaus S."/>
            <person name="Maumus F."/>
            <person name="Mcmullan M."/>
            <person name="Sanges R."/>
            <person name="Schmutz J."/>
            <person name="Toseland A."/>
            <person name="Valas R."/>
            <person name="Veluchamy A."/>
            <person name="Ward B.J."/>
            <person name="Allen A."/>
            <person name="Barry K."/>
            <person name="Falciatore A."/>
            <person name="Ferrante M."/>
            <person name="Fortunato A.E."/>
            <person name="Gloeckner G."/>
            <person name="Gruber A."/>
            <person name="Hipkin R."/>
            <person name="Janech M."/>
            <person name="Kroth P."/>
            <person name="Leese F."/>
            <person name="Lindquist E."/>
            <person name="Lyon B.R."/>
            <person name="Martin J."/>
            <person name="Mayer C."/>
            <person name="Parker M."/>
            <person name="Quesneville H."/>
            <person name="Raymond J."/>
            <person name="Uhlig C."/>
            <person name="Valentin K.U."/>
            <person name="Worden A.Z."/>
            <person name="Armbrust E.V."/>
            <person name="Bowler C."/>
            <person name="Green B."/>
            <person name="Moulton V."/>
            <person name="Van Oosterhout C."/>
            <person name="Grigoriev I."/>
        </authorList>
    </citation>
    <scope>NUCLEOTIDE SEQUENCE [LARGE SCALE GENOMIC DNA]</scope>
    <source>
        <strain evidence="6 7">CCMP1102</strain>
    </source>
</reference>
<proteinExistence type="predicted"/>
<evidence type="ECO:0000313" key="6">
    <source>
        <dbReference type="EMBL" id="OEU16342.1"/>
    </source>
</evidence>
<feature type="compositionally biased region" description="Acidic residues" evidence="3">
    <location>
        <begin position="361"/>
        <end position="384"/>
    </location>
</feature>
<dbReference type="InterPro" id="IPR036869">
    <property type="entry name" value="J_dom_sf"/>
</dbReference>
<dbReference type="InterPro" id="IPR036236">
    <property type="entry name" value="Znf_C2H2_sf"/>
</dbReference>
<evidence type="ECO:0000259" key="4">
    <source>
        <dbReference type="PROSITE" id="PS50076"/>
    </source>
</evidence>
<dbReference type="Proteomes" id="UP000095751">
    <property type="component" value="Unassembled WGS sequence"/>
</dbReference>
<dbReference type="AlphaFoldDB" id="A0A1E7FDT6"/>
<dbReference type="Pfam" id="PF21884">
    <property type="entry name" value="ZUO1-like_ZHD"/>
    <property type="match status" value="1"/>
</dbReference>
<dbReference type="InterPro" id="IPR051964">
    <property type="entry name" value="Chaperone_stress_response"/>
</dbReference>
<dbReference type="InterPro" id="IPR001623">
    <property type="entry name" value="DnaJ_domain"/>
</dbReference>
<evidence type="ECO:0000256" key="2">
    <source>
        <dbReference type="SAM" id="Coils"/>
    </source>
</evidence>
<dbReference type="PROSITE" id="PS50157">
    <property type="entry name" value="ZINC_FINGER_C2H2_2"/>
    <property type="match status" value="1"/>
</dbReference>
<dbReference type="PRINTS" id="PR00625">
    <property type="entry name" value="JDOMAIN"/>
</dbReference>
<dbReference type="EMBL" id="KV784358">
    <property type="protein sequence ID" value="OEU16342.1"/>
    <property type="molecule type" value="Genomic_DNA"/>
</dbReference>
<dbReference type="PANTHER" id="PTHR44029:SF1">
    <property type="entry name" value="DNAJ HOMOLOG SUBFAMILY C MEMBER 21"/>
    <property type="match status" value="1"/>
</dbReference>
<feature type="domain" description="C2H2-type" evidence="5">
    <location>
        <begin position="387"/>
        <end position="411"/>
    </location>
</feature>
<dbReference type="Gene3D" id="3.30.160.60">
    <property type="entry name" value="Classic Zinc Finger"/>
    <property type="match status" value="1"/>
</dbReference>
<evidence type="ECO:0000313" key="7">
    <source>
        <dbReference type="Proteomes" id="UP000095751"/>
    </source>
</evidence>
<gene>
    <name evidence="6" type="ORF">FRACYDRAFT_261209</name>
</gene>
<dbReference type="OrthoDB" id="10250354at2759"/>
<feature type="compositionally biased region" description="Basic and acidic residues" evidence="3">
    <location>
        <begin position="202"/>
        <end position="238"/>
    </location>
</feature>
<dbReference type="SMART" id="SM00271">
    <property type="entry name" value="DnaJ"/>
    <property type="match status" value="1"/>
</dbReference>
<dbReference type="InterPro" id="IPR013087">
    <property type="entry name" value="Znf_C2H2_type"/>
</dbReference>
<dbReference type="KEGG" id="fcy:FRACYDRAFT_261209"/>
<keyword evidence="7" id="KW-1185">Reference proteome</keyword>
<feature type="coiled-coil region" evidence="2">
    <location>
        <begin position="408"/>
        <end position="435"/>
    </location>
</feature>
<protein>
    <submittedName>
        <fullName evidence="6">DnaJ-domain-containing protein</fullName>
    </submittedName>
</protein>
<evidence type="ECO:0000256" key="1">
    <source>
        <dbReference type="PROSITE-ProRule" id="PRU00042"/>
    </source>
</evidence>
<dbReference type="SUPFAM" id="SSF46565">
    <property type="entry name" value="Chaperone J-domain"/>
    <property type="match status" value="1"/>
</dbReference>
<sequence>MVNEKEEQQDQKKSGSKIQCHYEILCVERDADASTIKKAHRKQALKYHPDKNFGDEQASNTFLLVQQAYEVLSATYMQANCYSGYHNEKGGFYQVYTDVFESIVACELKQSERSINLPSKFGNIDTDWEDVNLFYRSWDSFSSALNFAWEDKYNSREDGESRRIRRLMDEENNKARKAAKKTYNNDIMQLVAFVKRRDPRVKSKLKEQEKMKKEREAKQKVDKIERKKDRQQATEAWREASMQDMEEAEENDRMRGRIRLADLDDDYDYGLGKKGKGKKKNRYIIEYDEEEEDTELIEQIVTSTDQEGEEVKTECIPVPVDGSSEQENDEKQTDETLADQDQDDQQHIIMEDPLLVETDIIQDDEDDDYIDDADSTESEESEEPDIWRCECCRKDFKSEAQMENHMKSKKHKTALKKYEAKLKKREEEIMSDMLEDMAMNDEFFEKNQ</sequence>
<dbReference type="PROSITE" id="PS50076">
    <property type="entry name" value="DNAJ_2"/>
    <property type="match status" value="1"/>
</dbReference>
<dbReference type="InterPro" id="IPR054076">
    <property type="entry name" value="ZUO1-like_ZHD"/>
</dbReference>
<keyword evidence="1" id="KW-0863">Zinc-finger</keyword>
<dbReference type="Gene3D" id="1.10.287.110">
    <property type="entry name" value="DnaJ domain"/>
    <property type="match status" value="1"/>
</dbReference>
<evidence type="ECO:0000256" key="3">
    <source>
        <dbReference type="SAM" id="MobiDB-lite"/>
    </source>
</evidence>
<feature type="region of interest" description="Disordered" evidence="3">
    <location>
        <begin position="202"/>
        <end position="252"/>
    </location>
</feature>
<keyword evidence="1" id="KW-0479">Metal-binding</keyword>
<keyword evidence="2" id="KW-0175">Coiled coil</keyword>
<organism evidence="6 7">
    <name type="scientific">Fragilariopsis cylindrus CCMP1102</name>
    <dbReference type="NCBI Taxonomy" id="635003"/>
    <lineage>
        <taxon>Eukaryota</taxon>
        <taxon>Sar</taxon>
        <taxon>Stramenopiles</taxon>
        <taxon>Ochrophyta</taxon>
        <taxon>Bacillariophyta</taxon>
        <taxon>Bacillariophyceae</taxon>
        <taxon>Bacillariophycidae</taxon>
        <taxon>Bacillariales</taxon>
        <taxon>Bacillariaceae</taxon>
        <taxon>Fragilariopsis</taxon>
    </lineage>
</organism>
<dbReference type="CDD" id="cd06257">
    <property type="entry name" value="DnaJ"/>
    <property type="match status" value="1"/>
</dbReference>
<accession>A0A1E7FDT6</accession>
<dbReference type="PANTHER" id="PTHR44029">
    <property type="entry name" value="DNAJ HOMOLOG SUBFAMILY C MEMBER 21"/>
    <property type="match status" value="1"/>
</dbReference>
<dbReference type="SUPFAM" id="SSF57667">
    <property type="entry name" value="beta-beta-alpha zinc fingers"/>
    <property type="match status" value="1"/>
</dbReference>
<dbReference type="Pfam" id="PF12874">
    <property type="entry name" value="zf-met"/>
    <property type="match status" value="1"/>
</dbReference>
<dbReference type="GO" id="GO:0005737">
    <property type="term" value="C:cytoplasm"/>
    <property type="evidence" value="ECO:0007669"/>
    <property type="project" value="TreeGrafter"/>
</dbReference>
<dbReference type="InParanoid" id="A0A1E7FDT6"/>
<dbReference type="PROSITE" id="PS00028">
    <property type="entry name" value="ZINC_FINGER_C2H2_1"/>
    <property type="match status" value="1"/>
</dbReference>
<feature type="domain" description="J" evidence="4">
    <location>
        <begin position="20"/>
        <end position="90"/>
    </location>
</feature>
<feature type="region of interest" description="Disordered" evidence="3">
    <location>
        <begin position="361"/>
        <end position="385"/>
    </location>
</feature>